<dbReference type="InterPro" id="IPR052030">
    <property type="entry name" value="Peptidase_M20/M20A_hydrolases"/>
</dbReference>
<dbReference type="HOGENOM" id="CLU_023257_2_1_6"/>
<dbReference type="GO" id="GO:0016805">
    <property type="term" value="F:dipeptidase activity"/>
    <property type="evidence" value="ECO:0007669"/>
    <property type="project" value="TreeGrafter"/>
</dbReference>
<feature type="binding site" evidence="2">
    <location>
        <position position="207"/>
    </location>
    <ligand>
        <name>Mn(2+)</name>
        <dbReference type="ChEBI" id="CHEBI:29035"/>
        <label>2</label>
    </ligand>
</feature>
<dbReference type="NCBIfam" id="TIGR01891">
    <property type="entry name" value="amidohydrolases"/>
    <property type="match status" value="1"/>
</dbReference>
<proteinExistence type="predicted"/>
<dbReference type="GO" id="GO:0071713">
    <property type="term" value="F:para-aminobenzoyl-glutamate hydrolase activity"/>
    <property type="evidence" value="ECO:0007669"/>
    <property type="project" value="TreeGrafter"/>
</dbReference>
<feature type="binding site" evidence="2">
    <location>
        <position position="183"/>
    </location>
    <ligand>
        <name>Mn(2+)</name>
        <dbReference type="ChEBI" id="CHEBI:29035"/>
        <label>2</label>
    </ligand>
</feature>
<dbReference type="PATRIC" id="fig|658445.3.peg.4229"/>
<dbReference type="Pfam" id="PF01546">
    <property type="entry name" value="Peptidase_M20"/>
    <property type="match status" value="1"/>
</dbReference>
<comment type="cofactor">
    <cofactor evidence="2">
        <name>Mn(2+)</name>
        <dbReference type="ChEBI" id="CHEBI:29035"/>
    </cofactor>
    <text evidence="2">The Mn(2+) ion enhances activity.</text>
</comment>
<accession>A0A0C5WP36</accession>
<dbReference type="InterPro" id="IPR036264">
    <property type="entry name" value="Bact_exopeptidase_dim_dom"/>
</dbReference>
<dbReference type="AlphaFoldDB" id="A0A0C5WP36"/>
<evidence type="ECO:0000259" key="3">
    <source>
        <dbReference type="Pfam" id="PF07687"/>
    </source>
</evidence>
<dbReference type="Pfam" id="PF07687">
    <property type="entry name" value="M20_dimer"/>
    <property type="match status" value="1"/>
</dbReference>
<dbReference type="InterPro" id="IPR002933">
    <property type="entry name" value="Peptidase_M20"/>
</dbReference>
<dbReference type="PANTHER" id="PTHR30575:SF3">
    <property type="entry name" value="PEPTIDASE M20 DIMERISATION DOMAIN-CONTAINING PROTEIN"/>
    <property type="match status" value="1"/>
</dbReference>
<dbReference type="Proteomes" id="UP000032303">
    <property type="component" value="Chromosome 2"/>
</dbReference>
<dbReference type="Gene3D" id="3.40.630.10">
    <property type="entry name" value="Zn peptidases"/>
    <property type="match status" value="2"/>
</dbReference>
<dbReference type="PIRSF" id="PIRSF005962">
    <property type="entry name" value="Pept_M20D_amidohydro"/>
    <property type="match status" value="1"/>
</dbReference>
<dbReference type="InterPro" id="IPR011650">
    <property type="entry name" value="Peptidase_M20_dimer"/>
</dbReference>
<evidence type="ECO:0000256" key="2">
    <source>
        <dbReference type="PIRSR" id="PIRSR005962-1"/>
    </source>
</evidence>
<dbReference type="GO" id="GO:0046657">
    <property type="term" value="P:folic acid catabolic process"/>
    <property type="evidence" value="ECO:0007669"/>
    <property type="project" value="TreeGrafter"/>
</dbReference>
<dbReference type="GO" id="GO:0005737">
    <property type="term" value="C:cytoplasm"/>
    <property type="evidence" value="ECO:0007669"/>
    <property type="project" value="TreeGrafter"/>
</dbReference>
<feature type="binding site" evidence="2">
    <location>
        <position position="402"/>
    </location>
    <ligand>
        <name>Mn(2+)</name>
        <dbReference type="ChEBI" id="CHEBI:29035"/>
        <label>2</label>
    </ligand>
</feature>
<name>A0A0C5WP36_9GAMM</name>
<keyword evidence="2" id="KW-0464">Manganese</keyword>
<keyword evidence="2" id="KW-0479">Metal-binding</keyword>
<feature type="domain" description="Peptidase M20 dimerisation" evidence="3">
    <location>
        <begin position="229"/>
        <end position="319"/>
    </location>
</feature>
<dbReference type="EMBL" id="CP005974">
    <property type="protein sequence ID" value="AJR08903.1"/>
    <property type="molecule type" value="Genomic_DNA"/>
</dbReference>
<protein>
    <submittedName>
        <fullName evidence="4">Hydrolase</fullName>
    </submittedName>
</protein>
<feature type="binding site" evidence="2">
    <location>
        <position position="147"/>
    </location>
    <ligand>
        <name>Mn(2+)</name>
        <dbReference type="ChEBI" id="CHEBI:29035"/>
        <label>2</label>
    </ligand>
</feature>
<dbReference type="InterPro" id="IPR017439">
    <property type="entry name" value="Amidohydrolase"/>
</dbReference>
<gene>
    <name evidence="4" type="ORF">H744_2c2240</name>
</gene>
<dbReference type="SUPFAM" id="SSF53187">
    <property type="entry name" value="Zn-dependent exopeptidases"/>
    <property type="match status" value="1"/>
</dbReference>
<keyword evidence="5" id="KW-1185">Reference proteome</keyword>
<reference evidence="4 5" key="1">
    <citation type="submission" date="2013-05" db="EMBL/GenBank/DDBJ databases">
        <title>Complete genome sequence of the lipase-producing bacterium Photobacterium gaetbulicola Gung47.</title>
        <authorList>
            <person name="Kim Y.-O."/>
        </authorList>
    </citation>
    <scope>NUCLEOTIDE SEQUENCE [LARGE SCALE GENOMIC DNA]</scope>
    <source>
        <strain evidence="4 5">Gung47</strain>
    </source>
</reference>
<evidence type="ECO:0000313" key="5">
    <source>
        <dbReference type="Proteomes" id="UP000032303"/>
    </source>
</evidence>
<dbReference type="STRING" id="658445.H744_2c2240"/>
<keyword evidence="1 4" id="KW-0378">Hydrolase</keyword>
<organism evidence="4 5">
    <name type="scientific">Photobacterium gaetbulicola Gung47</name>
    <dbReference type="NCBI Taxonomy" id="658445"/>
    <lineage>
        <taxon>Bacteria</taxon>
        <taxon>Pseudomonadati</taxon>
        <taxon>Pseudomonadota</taxon>
        <taxon>Gammaproteobacteria</taxon>
        <taxon>Vibrionales</taxon>
        <taxon>Vibrionaceae</taxon>
        <taxon>Photobacterium</taxon>
    </lineage>
</organism>
<dbReference type="OrthoDB" id="9777385at2"/>
<dbReference type="KEGG" id="pgb:H744_2c2240"/>
<evidence type="ECO:0000256" key="1">
    <source>
        <dbReference type="ARBA" id="ARBA00022801"/>
    </source>
</evidence>
<evidence type="ECO:0000313" key="4">
    <source>
        <dbReference type="EMBL" id="AJR08903.1"/>
    </source>
</evidence>
<dbReference type="GO" id="GO:0046872">
    <property type="term" value="F:metal ion binding"/>
    <property type="evidence" value="ECO:0007669"/>
    <property type="project" value="UniProtKB-KW"/>
</dbReference>
<dbReference type="PANTHER" id="PTHR30575">
    <property type="entry name" value="PEPTIDASE M20"/>
    <property type="match status" value="1"/>
</dbReference>
<dbReference type="SUPFAM" id="SSF55031">
    <property type="entry name" value="Bacterial exopeptidase dimerisation domain"/>
    <property type="match status" value="1"/>
</dbReference>
<sequence length="445" mass="48187">MLSNLHFDEQTLSQRLMNHRREFHRYPEAAWREFFTTSRIASHLENLGYSLHFSDEIILRSSIMGRDEVLVAQAQERAISWGADITYLAHMDGITGVGAVLDTGRPGPVIALRFDIDAVEVMESEEDAHRPRFLGFASLAPGVAHACGHDAHASIGLGIAEVLAQNKDQLNGKIKLLFQPAEEGCRAGKAIAESGWLDDVDYFFAAHIGMNVPSGTLVCDPQHFLCSSKFDLHFTGKPAHAGIEPNAGQNALAAACTAVSQMLAIPRHRDGMTRINIGQMHAGDGRNVIPASAVLLGETRGENRALNSYMFQQVENIAEAAAMMHGVKVKLCAQGEAIGLENDLELVELLESVGPESGFTDVLREKDFGASEDAGYLVDRVQSRGGKAIYCLVGSDLTAGHHNGDFDIDESRMLPAVKLLLNAVNALQQPLLRAESASEPSITSN</sequence>
<feature type="binding site" evidence="2">
    <location>
        <position position="149"/>
    </location>
    <ligand>
        <name>Mn(2+)</name>
        <dbReference type="ChEBI" id="CHEBI:29035"/>
        <label>2</label>
    </ligand>
</feature>